<dbReference type="Proteomes" id="UP000256429">
    <property type="component" value="Unassembled WGS sequence"/>
</dbReference>
<dbReference type="OrthoDB" id="9763993at2"/>
<dbReference type="InterPro" id="IPR013785">
    <property type="entry name" value="Aldolase_TIM"/>
</dbReference>
<dbReference type="InterPro" id="IPR050377">
    <property type="entry name" value="Radical_SAM_PqqE_MftC-like"/>
</dbReference>
<dbReference type="GO" id="GO:0003824">
    <property type="term" value="F:catalytic activity"/>
    <property type="evidence" value="ECO:0007669"/>
    <property type="project" value="InterPro"/>
</dbReference>
<dbReference type="InterPro" id="IPR058240">
    <property type="entry name" value="rSAM_sf"/>
</dbReference>
<keyword evidence="2" id="KW-0949">S-adenosyl-L-methionine</keyword>
<keyword evidence="4" id="KW-0408">Iron</keyword>
<dbReference type="RefSeq" id="WP_115882746.1">
    <property type="nucleotide sequence ID" value="NZ_QTTQ01000013.1"/>
</dbReference>
<comment type="caution">
    <text evidence="8">The sequence shown here is derived from an EMBL/GenBank/DDBJ whole genome shotgun (WGS) entry which is preliminary data.</text>
</comment>
<dbReference type="GO" id="GO:0006783">
    <property type="term" value="P:heme biosynthetic process"/>
    <property type="evidence" value="ECO:0007669"/>
    <property type="project" value="TreeGrafter"/>
</dbReference>
<feature type="transmembrane region" description="Helical" evidence="6">
    <location>
        <begin position="20"/>
        <end position="44"/>
    </location>
</feature>
<dbReference type="InterPro" id="IPR006638">
    <property type="entry name" value="Elp3/MiaA/NifB-like_rSAM"/>
</dbReference>
<dbReference type="PROSITE" id="PS51918">
    <property type="entry name" value="RADICAL_SAM"/>
    <property type="match status" value="1"/>
</dbReference>
<proteinExistence type="predicted"/>
<protein>
    <submittedName>
        <fullName evidence="8">MoaA/NifB/PqqE/SkfB family radical SAM enzyme</fullName>
    </submittedName>
</protein>
<dbReference type="AlphaFoldDB" id="A0A3D9RIB6"/>
<dbReference type="SMART" id="SM00729">
    <property type="entry name" value="Elp3"/>
    <property type="match status" value="1"/>
</dbReference>
<dbReference type="Gene3D" id="3.20.20.70">
    <property type="entry name" value="Aldolase class I"/>
    <property type="match status" value="1"/>
</dbReference>
<sequence length="383" mass="44603">MAIKILFGRQVFAFRVKMRWYIFILALSSYKNPITAIKGLMYLIKIRKNVKGKKVIKKLVYHEGAYYFGAYVPPWNSKLFKHFVIDKLNKFKPTNLKSNRFNNIFFAITKKCPLQCAHCFEWDELNKKEVLELDKIFEILKNLEEFGFNQLILSGGEPMTRLKWVYKILSHLKNNVNCWIFTSGYNLNRENAIKLKNEGLKGVFISLDHYEKEIHNEFRGNEKSYNWVINGVNNANQAGLLVCLSVCITKEMANKKDLMNYMSLAKKLGVAFVQFLEPKAVGHFKGKDVLLNDTQIELLEDVYQLYNTDKDYKKYPIIMYHGYHQRRIGCFNAGHTGLYINTDGNLNACPFCHSDENNGNFNIKEQINQIVERGCVEYGAIEM</sequence>
<organism evidence="8 9">
    <name type="scientific">Lutibacter oceani</name>
    <dbReference type="NCBI Taxonomy" id="1853311"/>
    <lineage>
        <taxon>Bacteria</taxon>
        <taxon>Pseudomonadati</taxon>
        <taxon>Bacteroidota</taxon>
        <taxon>Flavobacteriia</taxon>
        <taxon>Flavobacteriales</taxon>
        <taxon>Flavobacteriaceae</taxon>
        <taxon>Lutibacter</taxon>
    </lineage>
</organism>
<dbReference type="Pfam" id="PF04055">
    <property type="entry name" value="Radical_SAM"/>
    <property type="match status" value="1"/>
</dbReference>
<dbReference type="SFLD" id="SFLDG01386">
    <property type="entry name" value="main_SPASM_domain-containing"/>
    <property type="match status" value="1"/>
</dbReference>
<evidence type="ECO:0000313" key="8">
    <source>
        <dbReference type="EMBL" id="REE78852.1"/>
    </source>
</evidence>
<dbReference type="EMBL" id="QTTQ01000013">
    <property type="protein sequence ID" value="REE78852.1"/>
    <property type="molecule type" value="Genomic_DNA"/>
</dbReference>
<evidence type="ECO:0000259" key="7">
    <source>
        <dbReference type="PROSITE" id="PS51918"/>
    </source>
</evidence>
<dbReference type="PANTHER" id="PTHR11228:SF7">
    <property type="entry name" value="PQQA PEPTIDE CYCLASE"/>
    <property type="match status" value="1"/>
</dbReference>
<feature type="domain" description="Radical SAM core" evidence="7">
    <location>
        <begin position="98"/>
        <end position="309"/>
    </location>
</feature>
<evidence type="ECO:0000256" key="6">
    <source>
        <dbReference type="SAM" id="Phobius"/>
    </source>
</evidence>
<keyword evidence="6" id="KW-0472">Membrane</keyword>
<dbReference type="SUPFAM" id="SSF102114">
    <property type="entry name" value="Radical SAM enzymes"/>
    <property type="match status" value="1"/>
</dbReference>
<dbReference type="SFLD" id="SFLDG01067">
    <property type="entry name" value="SPASM/twitch_domain_containing"/>
    <property type="match status" value="1"/>
</dbReference>
<dbReference type="GO" id="GO:0046872">
    <property type="term" value="F:metal ion binding"/>
    <property type="evidence" value="ECO:0007669"/>
    <property type="project" value="UniProtKB-KW"/>
</dbReference>
<name>A0A3D9RIB6_9FLAO</name>
<dbReference type="PANTHER" id="PTHR11228">
    <property type="entry name" value="RADICAL SAM DOMAIN PROTEIN"/>
    <property type="match status" value="1"/>
</dbReference>
<keyword evidence="9" id="KW-1185">Reference proteome</keyword>
<evidence type="ECO:0000256" key="2">
    <source>
        <dbReference type="ARBA" id="ARBA00022691"/>
    </source>
</evidence>
<accession>A0A3D9RIB6</accession>
<evidence type="ECO:0000256" key="4">
    <source>
        <dbReference type="ARBA" id="ARBA00023004"/>
    </source>
</evidence>
<dbReference type="GO" id="GO:0051536">
    <property type="term" value="F:iron-sulfur cluster binding"/>
    <property type="evidence" value="ECO:0007669"/>
    <property type="project" value="UniProtKB-KW"/>
</dbReference>
<keyword evidence="5" id="KW-0411">Iron-sulfur</keyword>
<evidence type="ECO:0000256" key="1">
    <source>
        <dbReference type="ARBA" id="ARBA00001966"/>
    </source>
</evidence>
<dbReference type="InterPro" id="IPR007197">
    <property type="entry name" value="rSAM"/>
</dbReference>
<dbReference type="CDD" id="cd01335">
    <property type="entry name" value="Radical_SAM"/>
    <property type="match status" value="1"/>
</dbReference>
<comment type="cofactor">
    <cofactor evidence="1">
        <name>[4Fe-4S] cluster</name>
        <dbReference type="ChEBI" id="CHEBI:49883"/>
    </cofactor>
</comment>
<keyword evidence="3" id="KW-0479">Metal-binding</keyword>
<gene>
    <name evidence="8" type="ORF">BX611_2989</name>
</gene>
<reference evidence="8 9" key="1">
    <citation type="submission" date="2018-08" db="EMBL/GenBank/DDBJ databases">
        <title>Genomic Encyclopedia of Type Strains, Phase III (KMG-III): the genomes of soil and plant-associated and newly described type strains.</title>
        <authorList>
            <person name="Whitman W."/>
        </authorList>
    </citation>
    <scope>NUCLEOTIDE SEQUENCE [LARGE SCALE GENOMIC DNA]</scope>
    <source>
        <strain evidence="8 9">325-5</strain>
    </source>
</reference>
<evidence type="ECO:0000256" key="5">
    <source>
        <dbReference type="ARBA" id="ARBA00023014"/>
    </source>
</evidence>
<evidence type="ECO:0000313" key="9">
    <source>
        <dbReference type="Proteomes" id="UP000256429"/>
    </source>
</evidence>
<dbReference type="SFLD" id="SFLDS00029">
    <property type="entry name" value="Radical_SAM"/>
    <property type="match status" value="1"/>
</dbReference>
<evidence type="ECO:0000256" key="3">
    <source>
        <dbReference type="ARBA" id="ARBA00022723"/>
    </source>
</evidence>
<keyword evidence="6" id="KW-0812">Transmembrane</keyword>
<keyword evidence="6" id="KW-1133">Transmembrane helix</keyword>